<gene>
    <name evidence="8 11" type="primary">bioF</name>
    <name evidence="11" type="ORF">H4F90_09205</name>
</gene>
<dbReference type="HAMAP" id="MF_01693">
    <property type="entry name" value="BioF_aminotrans_2"/>
    <property type="match status" value="1"/>
</dbReference>
<evidence type="ECO:0000256" key="7">
    <source>
        <dbReference type="ARBA" id="ARBA00047715"/>
    </source>
</evidence>
<feature type="binding site" evidence="8">
    <location>
        <position position="361"/>
    </location>
    <ligand>
        <name>substrate</name>
    </ligand>
</feature>
<evidence type="ECO:0000313" key="12">
    <source>
        <dbReference type="Proteomes" id="UP000586093"/>
    </source>
</evidence>
<dbReference type="EMBL" id="JACIVI010000002">
    <property type="protein sequence ID" value="MBB1162158.1"/>
    <property type="molecule type" value="Genomic_DNA"/>
</dbReference>
<evidence type="ECO:0000256" key="4">
    <source>
        <dbReference type="ARBA" id="ARBA00022679"/>
    </source>
</evidence>
<dbReference type="RefSeq" id="WP_182663784.1">
    <property type="nucleotide sequence ID" value="NZ_JACIVI010000002.1"/>
</dbReference>
<feature type="binding site" evidence="8">
    <location>
        <position position="212"/>
    </location>
    <ligand>
        <name>pyridoxal 5'-phosphate</name>
        <dbReference type="ChEBI" id="CHEBI:597326"/>
    </ligand>
</feature>
<comment type="function">
    <text evidence="8">Catalyzes the decarboxylative condensation of pimeloyl-[acyl-carrier protein] and L-alanine to produce 8-amino-7-oxononanoate (AON), [acyl-carrier protein], and carbon dioxide.</text>
</comment>
<dbReference type="Pfam" id="PF00155">
    <property type="entry name" value="Aminotran_1_2"/>
    <property type="match status" value="1"/>
</dbReference>
<keyword evidence="5 8" id="KW-0093">Biotin biosynthesis</keyword>
<keyword evidence="12" id="KW-1185">Reference proteome</keyword>
<dbReference type="PANTHER" id="PTHR13693">
    <property type="entry name" value="CLASS II AMINOTRANSFERASE/8-AMINO-7-OXONONANOATE SYNTHASE"/>
    <property type="match status" value="1"/>
</dbReference>
<feature type="binding site" evidence="8">
    <location>
        <position position="184"/>
    </location>
    <ligand>
        <name>pyridoxal 5'-phosphate</name>
        <dbReference type="ChEBI" id="CHEBI:597326"/>
    </ligand>
</feature>
<dbReference type="Gene3D" id="3.90.1150.10">
    <property type="entry name" value="Aspartate Aminotransferase, domain 1"/>
    <property type="match status" value="1"/>
</dbReference>
<dbReference type="InterPro" id="IPR015421">
    <property type="entry name" value="PyrdxlP-dep_Trfase_major"/>
</dbReference>
<dbReference type="GO" id="GO:0008710">
    <property type="term" value="F:8-amino-7-oxononanoate synthase activity"/>
    <property type="evidence" value="ECO:0007669"/>
    <property type="project" value="UniProtKB-UniRule"/>
</dbReference>
<feature type="binding site" evidence="8">
    <location>
        <begin position="112"/>
        <end position="113"/>
    </location>
    <ligand>
        <name>pyridoxal 5'-phosphate</name>
        <dbReference type="ChEBI" id="CHEBI:597326"/>
    </ligand>
</feature>
<evidence type="ECO:0000256" key="1">
    <source>
        <dbReference type="ARBA" id="ARBA00001933"/>
    </source>
</evidence>
<comment type="catalytic activity">
    <reaction evidence="7 8">
        <text>6-carboxyhexanoyl-[ACP] + L-alanine + H(+) = (8S)-8-amino-7-oxononanoate + holo-[ACP] + CO2</text>
        <dbReference type="Rhea" id="RHEA:42288"/>
        <dbReference type="Rhea" id="RHEA-COMP:9685"/>
        <dbReference type="Rhea" id="RHEA-COMP:9955"/>
        <dbReference type="ChEBI" id="CHEBI:15378"/>
        <dbReference type="ChEBI" id="CHEBI:16526"/>
        <dbReference type="ChEBI" id="CHEBI:57972"/>
        <dbReference type="ChEBI" id="CHEBI:64479"/>
        <dbReference type="ChEBI" id="CHEBI:78846"/>
        <dbReference type="ChEBI" id="CHEBI:149468"/>
        <dbReference type="EC" id="2.3.1.47"/>
    </reaction>
</comment>
<sequence length="397" mass="41243">MPTPDAALAPELDDWIAQGLQRRRRAVRPVPGSGGVRLAVDGIERLAFCSNDYLGLALHPALVAAAQAATARFGAGATASPMVCGHSEEQAALEDELAAFLGRPRALYFYAGYAANLGALPALVGRGDLIVSDRLNHACLIDGARLSGATVRRVPHADLAAVEAALAAGSSARRRLVVVDAVFSMDGDLADLPALLALCEAHDAWLYIDDAHGLGVLGPRGQGSVAHWGLDGVPGLERLIHMATLGKAAGGAGGVIAGSETVIEWLLQRSRTYMFATAAPPATCAALRVALRLIADEPQRRTQLARLRERLRAGLRGLPWPLAPSETAIQPLIVGDSTAALALSAALEARGLWVPAIRPPTVPEGSARLRITLSAAHGLDDVDRLTGALQALAAAQG</sequence>
<dbReference type="UniPathway" id="UPA00078"/>
<comment type="subunit">
    <text evidence="3 8">Homodimer.</text>
</comment>
<dbReference type="GO" id="GO:0030170">
    <property type="term" value="F:pyridoxal phosphate binding"/>
    <property type="evidence" value="ECO:0007669"/>
    <property type="project" value="UniProtKB-UniRule"/>
</dbReference>
<dbReference type="Gene3D" id="3.40.640.10">
    <property type="entry name" value="Type I PLP-dependent aspartate aminotransferase-like (Major domain)"/>
    <property type="match status" value="1"/>
</dbReference>
<feature type="domain" description="Aminotransferase class I/classII large" evidence="10">
    <location>
        <begin position="46"/>
        <end position="388"/>
    </location>
</feature>
<feature type="binding site" evidence="8">
    <location>
        <position position="137"/>
    </location>
    <ligand>
        <name>substrate</name>
    </ligand>
</feature>
<comment type="similarity">
    <text evidence="8">Belongs to the class-II pyridoxal-phosphate-dependent aminotransferase family. BioF subfamily.</text>
</comment>
<protein>
    <recommendedName>
        <fullName evidence="8">8-amino-7-oxononanoate synthase</fullName>
        <shortName evidence="8">AONS</shortName>
        <ecNumber evidence="8">2.3.1.47</ecNumber>
    </recommendedName>
    <alternativeName>
        <fullName evidence="8">7-keto-8-amino-pelargonic acid synthase</fullName>
        <shortName evidence="8">7-KAP synthase</shortName>
        <shortName evidence="8">KAPA synthase</shortName>
    </alternativeName>
    <alternativeName>
        <fullName evidence="8">8-amino-7-ketopelargonate synthase</fullName>
    </alternativeName>
</protein>
<comment type="cofactor">
    <cofactor evidence="1 8 9">
        <name>pyridoxal 5'-phosphate</name>
        <dbReference type="ChEBI" id="CHEBI:597326"/>
    </cofactor>
</comment>
<dbReference type="InterPro" id="IPR050087">
    <property type="entry name" value="AON_synthase_class-II"/>
</dbReference>
<dbReference type="PANTHER" id="PTHR13693:SF100">
    <property type="entry name" value="8-AMINO-7-OXONONANOATE SYNTHASE"/>
    <property type="match status" value="1"/>
</dbReference>
<keyword evidence="4 8" id="KW-0808">Transferase</keyword>
<evidence type="ECO:0000256" key="6">
    <source>
        <dbReference type="ARBA" id="ARBA00022898"/>
    </source>
</evidence>
<accession>A0A839HRD1</accession>
<dbReference type="InterPro" id="IPR015424">
    <property type="entry name" value="PyrdxlP-dep_Trfase"/>
</dbReference>
<dbReference type="GO" id="GO:0009102">
    <property type="term" value="P:biotin biosynthetic process"/>
    <property type="evidence" value="ECO:0007669"/>
    <property type="project" value="UniProtKB-UniRule"/>
</dbReference>
<evidence type="ECO:0000256" key="3">
    <source>
        <dbReference type="ARBA" id="ARBA00011738"/>
    </source>
</evidence>
<feature type="binding site" evidence="8">
    <location>
        <position position="22"/>
    </location>
    <ligand>
        <name>substrate</name>
    </ligand>
</feature>
<dbReference type="EC" id="2.3.1.47" evidence="8"/>
<feature type="modified residue" description="N6-(pyridoxal phosphate)lysine" evidence="8 9">
    <location>
        <position position="247"/>
    </location>
</feature>
<keyword evidence="6 8" id="KW-0663">Pyridoxal phosphate</keyword>
<dbReference type="AlphaFoldDB" id="A0A839HRD1"/>
<evidence type="ECO:0000313" key="11">
    <source>
        <dbReference type="EMBL" id="MBB1162158.1"/>
    </source>
</evidence>
<name>A0A839HRD1_9BURK</name>
<comment type="caution">
    <text evidence="11">The sequence shown here is derived from an EMBL/GenBank/DDBJ whole genome shotgun (WGS) entry which is preliminary data.</text>
</comment>
<organism evidence="11 12">
    <name type="scientific">Aquariibacter albus</name>
    <dbReference type="NCBI Taxonomy" id="2759899"/>
    <lineage>
        <taxon>Bacteria</taxon>
        <taxon>Pseudomonadati</taxon>
        <taxon>Pseudomonadota</taxon>
        <taxon>Betaproteobacteria</taxon>
        <taxon>Burkholderiales</taxon>
        <taxon>Sphaerotilaceae</taxon>
        <taxon>Aquariibacter</taxon>
    </lineage>
</organism>
<reference evidence="11 12" key="1">
    <citation type="submission" date="2020-08" db="EMBL/GenBank/DDBJ databases">
        <title>Aquariorum lacteus gen. nov., sp. nov., a new member of the family Comamonadaceae, isolated from freshwater aquarium.</title>
        <authorList>
            <person name="Chun S.-J."/>
        </authorList>
    </citation>
    <scope>NUCLEOTIDE SEQUENCE [LARGE SCALE GENOMIC DNA]</scope>
    <source>
        <strain evidence="11 12">SJAQ100</strain>
    </source>
</reference>
<keyword evidence="11" id="KW-0012">Acyltransferase</keyword>
<dbReference type="InterPro" id="IPR004839">
    <property type="entry name" value="Aminotransferase_I/II_large"/>
</dbReference>
<feature type="binding site" evidence="8">
    <location>
        <position position="244"/>
    </location>
    <ligand>
        <name>pyridoxal 5'-phosphate</name>
        <dbReference type="ChEBI" id="CHEBI:597326"/>
    </ligand>
</feature>
<evidence type="ECO:0000256" key="2">
    <source>
        <dbReference type="ARBA" id="ARBA00004746"/>
    </source>
</evidence>
<evidence type="ECO:0000256" key="5">
    <source>
        <dbReference type="ARBA" id="ARBA00022756"/>
    </source>
</evidence>
<dbReference type="SUPFAM" id="SSF53383">
    <property type="entry name" value="PLP-dependent transferases"/>
    <property type="match status" value="1"/>
</dbReference>
<dbReference type="Proteomes" id="UP000586093">
    <property type="component" value="Unassembled WGS sequence"/>
</dbReference>
<comment type="pathway">
    <text evidence="2 8">Cofactor biosynthesis; biotin biosynthesis.</text>
</comment>
<dbReference type="NCBIfam" id="TIGR00858">
    <property type="entry name" value="bioF"/>
    <property type="match status" value="1"/>
</dbReference>
<dbReference type="InterPro" id="IPR022834">
    <property type="entry name" value="AONS_Proteobacteria"/>
</dbReference>
<dbReference type="InterPro" id="IPR015422">
    <property type="entry name" value="PyrdxlP-dep_Trfase_small"/>
</dbReference>
<evidence type="ECO:0000259" key="10">
    <source>
        <dbReference type="Pfam" id="PF00155"/>
    </source>
</evidence>
<evidence type="ECO:0000256" key="9">
    <source>
        <dbReference type="PIRSR" id="PIRSR604723-51"/>
    </source>
</evidence>
<proteinExistence type="inferred from homology"/>
<evidence type="ECO:0000256" key="8">
    <source>
        <dbReference type="HAMAP-Rule" id="MF_01693"/>
    </source>
</evidence>
<dbReference type="InterPro" id="IPR004723">
    <property type="entry name" value="AONS_Archaea/Proteobacteria"/>
</dbReference>